<evidence type="ECO:0000313" key="4">
    <source>
        <dbReference type="Proteomes" id="UP000664203"/>
    </source>
</evidence>
<dbReference type="Gene3D" id="1.10.510.10">
    <property type="entry name" value="Transferase(Phosphotransferase) domain 1"/>
    <property type="match status" value="1"/>
</dbReference>
<accession>A0A8H3J8C1</accession>
<dbReference type="PANTHER" id="PTHR24359">
    <property type="entry name" value="SERINE/THREONINE-PROTEIN KINASE SBK1"/>
    <property type="match status" value="1"/>
</dbReference>
<dbReference type="PANTHER" id="PTHR24359:SF1">
    <property type="entry name" value="INHIBITOR OF NUCLEAR FACTOR KAPPA-B KINASE EPSILON SUBUNIT HOMOLOG 1-RELATED"/>
    <property type="match status" value="1"/>
</dbReference>
<dbReference type="GO" id="GO:0005524">
    <property type="term" value="F:ATP binding"/>
    <property type="evidence" value="ECO:0007669"/>
    <property type="project" value="InterPro"/>
</dbReference>
<dbReference type="GO" id="GO:0004674">
    <property type="term" value="F:protein serine/threonine kinase activity"/>
    <property type="evidence" value="ECO:0007669"/>
    <property type="project" value="TreeGrafter"/>
</dbReference>
<keyword evidence="4" id="KW-1185">Reference proteome</keyword>
<protein>
    <recommendedName>
        <fullName evidence="2">Protein kinase domain-containing protein</fullName>
    </recommendedName>
</protein>
<reference evidence="3" key="1">
    <citation type="submission" date="2021-03" db="EMBL/GenBank/DDBJ databases">
        <authorList>
            <person name="Tagirdzhanova G."/>
        </authorList>
    </citation>
    <scope>NUCLEOTIDE SEQUENCE</scope>
</reference>
<feature type="compositionally biased region" description="Polar residues" evidence="1">
    <location>
        <begin position="281"/>
        <end position="291"/>
    </location>
</feature>
<comment type="caution">
    <text evidence="3">The sequence shown here is derived from an EMBL/GenBank/DDBJ whole genome shotgun (WGS) entry which is preliminary data.</text>
</comment>
<dbReference type="Proteomes" id="UP000664203">
    <property type="component" value="Unassembled WGS sequence"/>
</dbReference>
<dbReference type="PROSITE" id="PS50011">
    <property type="entry name" value="PROTEIN_KINASE_DOM"/>
    <property type="match status" value="1"/>
</dbReference>
<gene>
    <name evidence="3" type="ORF">ALECFALPRED_009708</name>
</gene>
<dbReference type="PROSITE" id="PS00108">
    <property type="entry name" value="PROTEIN_KINASE_ST"/>
    <property type="match status" value="1"/>
</dbReference>
<sequence>MGWRDWSKFNDVFVNREDRFDEKLPFVNIGGWEDRPFSKPDAQDFDSFQYTFLPIILVENEDQEYAPSFRMPFVDVSRPIMKGSYSSVFPEVVARRQYQKRGEPPDANNRRIIRKSCELTRVQQSLKDEIENLAKLRSCLSHNERIMTSLGTITHDGFLHILFPVADYDLDDLLFEKEKAKANKIFRDPTTLRKMAIEVACLAGALDYLHNNLRLEDGERSYCIHHDLKPDNILVVLEDPRSSVGKWKITDFGLSQVKRSKANGAHSGHIAFEHAPSVRNTLIPSSMTSPKRNPGPFVAPEAEKQGQKAVGRESDIWSLGCIWILVMSFMIGGKDCAQEFDRRRGRQRRPNEKSTSYGTDYYYRDDGRGGHEVNPDVIAWLDEQKAIKSRGDDWLGKGIGLALDVLKIDMKSRPNAGRVQDALFEVVARLKSGRQEPLQAASQTSLVPPQTPQGHDQIQKALVNTPVSLDRKTSLVPTLSDPLDYGDGSASSGPGASNLRSASPVITGADFVPYPSDILQRPLVESTFINIKLPGSHIIQTAFSSTNLFVAYLSKTNVCVHSMELFDRSRRWAKGKNKGKVSNETNFQIVRGAGGYQWVSMVHVYRISMSENEGVQTVLVHSEEVPDLRGVSVSSQGQMAFHFDHYIESYSTRYPESRSKIKIEGQLKSASFTPDGNWLLAWSTEVRSIYAVFCNTGDFGQVTHASLAPRVHQSSHGLHEDMIPFPTIPSFWAYDRRGQVRIVQGQVSPVQEIFLDQHLAGIMIGKVTATSNAAVLVQKRKKAISIVTLKKDPDGTVRPDEIKELCKIVVEVPDSLGPSCDLALESGDKDGRLIRILIAHNSGLIEKVDFDYGSN</sequence>
<dbReference type="EMBL" id="CAJPDR010000747">
    <property type="protein sequence ID" value="CAF9942359.1"/>
    <property type="molecule type" value="Genomic_DNA"/>
</dbReference>
<feature type="region of interest" description="Disordered" evidence="1">
    <location>
        <begin position="340"/>
        <end position="363"/>
    </location>
</feature>
<proteinExistence type="predicted"/>
<dbReference type="InterPro" id="IPR000719">
    <property type="entry name" value="Prot_kinase_dom"/>
</dbReference>
<feature type="region of interest" description="Disordered" evidence="1">
    <location>
        <begin position="478"/>
        <end position="499"/>
    </location>
</feature>
<feature type="region of interest" description="Disordered" evidence="1">
    <location>
        <begin position="435"/>
        <end position="455"/>
    </location>
</feature>
<evidence type="ECO:0000256" key="1">
    <source>
        <dbReference type="SAM" id="MobiDB-lite"/>
    </source>
</evidence>
<feature type="compositionally biased region" description="Polar residues" evidence="1">
    <location>
        <begin position="440"/>
        <end position="455"/>
    </location>
</feature>
<dbReference type="AlphaFoldDB" id="A0A8H3J8C1"/>
<feature type="compositionally biased region" description="Low complexity" evidence="1">
    <location>
        <begin position="486"/>
        <end position="497"/>
    </location>
</feature>
<dbReference type="InterPro" id="IPR008271">
    <property type="entry name" value="Ser/Thr_kinase_AS"/>
</dbReference>
<evidence type="ECO:0000313" key="3">
    <source>
        <dbReference type="EMBL" id="CAF9942359.1"/>
    </source>
</evidence>
<dbReference type="SUPFAM" id="SSF56112">
    <property type="entry name" value="Protein kinase-like (PK-like)"/>
    <property type="match status" value="1"/>
</dbReference>
<dbReference type="Pfam" id="PF00069">
    <property type="entry name" value="Pkinase"/>
    <property type="match status" value="1"/>
</dbReference>
<feature type="domain" description="Protein kinase" evidence="2">
    <location>
        <begin position="74"/>
        <end position="424"/>
    </location>
</feature>
<name>A0A8H3J8C1_9LECA</name>
<dbReference type="OrthoDB" id="5986190at2759"/>
<dbReference type="InterPro" id="IPR011009">
    <property type="entry name" value="Kinase-like_dom_sf"/>
</dbReference>
<evidence type="ECO:0000259" key="2">
    <source>
        <dbReference type="PROSITE" id="PS50011"/>
    </source>
</evidence>
<feature type="region of interest" description="Disordered" evidence="1">
    <location>
        <begin position="281"/>
        <end position="306"/>
    </location>
</feature>
<organism evidence="3 4">
    <name type="scientific">Alectoria fallacina</name>
    <dbReference type="NCBI Taxonomy" id="1903189"/>
    <lineage>
        <taxon>Eukaryota</taxon>
        <taxon>Fungi</taxon>
        <taxon>Dikarya</taxon>
        <taxon>Ascomycota</taxon>
        <taxon>Pezizomycotina</taxon>
        <taxon>Lecanoromycetes</taxon>
        <taxon>OSLEUM clade</taxon>
        <taxon>Lecanoromycetidae</taxon>
        <taxon>Lecanorales</taxon>
        <taxon>Lecanorineae</taxon>
        <taxon>Parmeliaceae</taxon>
        <taxon>Alectoria</taxon>
    </lineage>
</organism>
<dbReference type="SMART" id="SM00220">
    <property type="entry name" value="S_TKc"/>
    <property type="match status" value="1"/>
</dbReference>